<comment type="similarity">
    <text evidence="9">Belongs to the peroxiredoxin family. BCP/PrxQ subfamily.</text>
</comment>
<evidence type="ECO:0000313" key="14">
    <source>
        <dbReference type="EMBL" id="MBL0685673.1"/>
    </source>
</evidence>
<dbReference type="RefSeq" id="WP_201923999.1">
    <property type="nucleotide sequence ID" value="NZ_BAABAX010000026.1"/>
</dbReference>
<dbReference type="EC" id="1.11.1.24" evidence="2"/>
<evidence type="ECO:0000256" key="10">
    <source>
        <dbReference type="ARBA" id="ARBA00042639"/>
    </source>
</evidence>
<keyword evidence="12" id="KW-1133">Transmembrane helix</keyword>
<keyword evidence="5" id="KW-0560">Oxidoreductase</keyword>
<feature type="domain" description="Thioredoxin" evidence="13">
    <location>
        <begin position="123"/>
        <end position="284"/>
    </location>
</feature>
<organism evidence="14 15">
    <name type="scientific">Aquimarina mytili</name>
    <dbReference type="NCBI Taxonomy" id="874423"/>
    <lineage>
        <taxon>Bacteria</taxon>
        <taxon>Pseudomonadati</taxon>
        <taxon>Bacteroidota</taxon>
        <taxon>Flavobacteriia</taxon>
        <taxon>Flavobacteriales</taxon>
        <taxon>Flavobacteriaceae</taxon>
        <taxon>Aquimarina</taxon>
    </lineage>
</organism>
<dbReference type="InterPro" id="IPR013766">
    <property type="entry name" value="Thioredoxin_domain"/>
</dbReference>
<protein>
    <recommendedName>
        <fullName evidence="2">thioredoxin-dependent peroxiredoxin</fullName>
        <ecNumber evidence="2">1.11.1.24</ecNumber>
    </recommendedName>
    <alternativeName>
        <fullName evidence="8">Thioredoxin peroxidase</fullName>
    </alternativeName>
    <alternativeName>
        <fullName evidence="10">Thioredoxin-dependent peroxiredoxin Bcp</fullName>
    </alternativeName>
</protein>
<evidence type="ECO:0000256" key="12">
    <source>
        <dbReference type="SAM" id="Phobius"/>
    </source>
</evidence>
<comment type="catalytic activity">
    <reaction evidence="11">
        <text>a hydroperoxide + [thioredoxin]-dithiol = an alcohol + [thioredoxin]-disulfide + H2O</text>
        <dbReference type="Rhea" id="RHEA:62620"/>
        <dbReference type="Rhea" id="RHEA-COMP:10698"/>
        <dbReference type="Rhea" id="RHEA-COMP:10700"/>
        <dbReference type="ChEBI" id="CHEBI:15377"/>
        <dbReference type="ChEBI" id="CHEBI:29950"/>
        <dbReference type="ChEBI" id="CHEBI:30879"/>
        <dbReference type="ChEBI" id="CHEBI:35924"/>
        <dbReference type="ChEBI" id="CHEBI:50058"/>
        <dbReference type="EC" id="1.11.1.24"/>
    </reaction>
</comment>
<dbReference type="PROSITE" id="PS51352">
    <property type="entry name" value="THIOREDOXIN_2"/>
    <property type="match status" value="1"/>
</dbReference>
<dbReference type="Pfam" id="PF00578">
    <property type="entry name" value="AhpC-TSA"/>
    <property type="match status" value="1"/>
</dbReference>
<gene>
    <name evidence="14" type="ORF">JJQ60_19230</name>
</gene>
<dbReference type="PANTHER" id="PTHR42801">
    <property type="entry name" value="THIOREDOXIN-DEPENDENT PEROXIDE REDUCTASE"/>
    <property type="match status" value="1"/>
</dbReference>
<dbReference type="InterPro" id="IPR050924">
    <property type="entry name" value="Peroxiredoxin_BCP/PrxQ"/>
</dbReference>
<keyword evidence="15" id="KW-1185">Reference proteome</keyword>
<evidence type="ECO:0000313" key="15">
    <source>
        <dbReference type="Proteomes" id="UP000651057"/>
    </source>
</evidence>
<dbReference type="InterPro" id="IPR036249">
    <property type="entry name" value="Thioredoxin-like_sf"/>
</dbReference>
<keyword evidence="6" id="KW-1015">Disulfide bond</keyword>
<evidence type="ECO:0000256" key="3">
    <source>
        <dbReference type="ARBA" id="ARBA00022559"/>
    </source>
</evidence>
<evidence type="ECO:0000256" key="4">
    <source>
        <dbReference type="ARBA" id="ARBA00022862"/>
    </source>
</evidence>
<name>A0A937A146_9FLAO</name>
<evidence type="ECO:0000256" key="8">
    <source>
        <dbReference type="ARBA" id="ARBA00032824"/>
    </source>
</evidence>
<keyword evidence="4" id="KW-0049">Antioxidant</keyword>
<dbReference type="AlphaFoldDB" id="A0A937A146"/>
<dbReference type="Gene3D" id="3.40.30.10">
    <property type="entry name" value="Glutaredoxin"/>
    <property type="match status" value="1"/>
</dbReference>
<feature type="transmembrane region" description="Helical" evidence="12">
    <location>
        <begin position="35"/>
        <end position="56"/>
    </location>
</feature>
<evidence type="ECO:0000256" key="7">
    <source>
        <dbReference type="ARBA" id="ARBA00023284"/>
    </source>
</evidence>
<accession>A0A937A146</accession>
<keyword evidence="12" id="KW-0812">Transmembrane</keyword>
<reference evidence="14" key="1">
    <citation type="submission" date="2021-01" db="EMBL/GenBank/DDBJ databases">
        <authorList>
            <person name="Zhong Y.L."/>
        </authorList>
    </citation>
    <scope>NUCLEOTIDE SEQUENCE</scope>
    <source>
        <strain evidence="14">KCTC 23302</strain>
    </source>
</reference>
<dbReference type="PANTHER" id="PTHR42801:SF7">
    <property type="entry name" value="SLL1159 PROTEIN"/>
    <property type="match status" value="1"/>
</dbReference>
<evidence type="ECO:0000256" key="2">
    <source>
        <dbReference type="ARBA" id="ARBA00013017"/>
    </source>
</evidence>
<dbReference type="GO" id="GO:0005737">
    <property type="term" value="C:cytoplasm"/>
    <property type="evidence" value="ECO:0007669"/>
    <property type="project" value="TreeGrafter"/>
</dbReference>
<proteinExistence type="inferred from homology"/>
<evidence type="ECO:0000256" key="11">
    <source>
        <dbReference type="ARBA" id="ARBA00049091"/>
    </source>
</evidence>
<dbReference type="GO" id="GO:0045454">
    <property type="term" value="P:cell redox homeostasis"/>
    <property type="evidence" value="ECO:0007669"/>
    <property type="project" value="TreeGrafter"/>
</dbReference>
<dbReference type="InterPro" id="IPR000866">
    <property type="entry name" value="AhpC/TSA"/>
</dbReference>
<keyword evidence="3" id="KW-0575">Peroxidase</keyword>
<evidence type="ECO:0000256" key="5">
    <source>
        <dbReference type="ARBA" id="ARBA00023002"/>
    </source>
</evidence>
<feature type="transmembrane region" description="Helical" evidence="12">
    <location>
        <begin position="93"/>
        <end position="112"/>
    </location>
</feature>
<dbReference type="SUPFAM" id="SSF52833">
    <property type="entry name" value="Thioredoxin-like"/>
    <property type="match status" value="1"/>
</dbReference>
<evidence type="ECO:0000256" key="6">
    <source>
        <dbReference type="ARBA" id="ARBA00023157"/>
    </source>
</evidence>
<feature type="transmembrane region" description="Helical" evidence="12">
    <location>
        <begin position="7"/>
        <end position="29"/>
    </location>
</feature>
<dbReference type="GO" id="GO:0008379">
    <property type="term" value="F:thioredoxin peroxidase activity"/>
    <property type="evidence" value="ECO:0007669"/>
    <property type="project" value="TreeGrafter"/>
</dbReference>
<feature type="transmembrane region" description="Helical" evidence="12">
    <location>
        <begin position="68"/>
        <end position="87"/>
    </location>
</feature>
<sequence>MNSLLKSIFISVFPLIALYFAIDGVLHLINHGISYRYIGRILIAFTIAFLFAMIFIKPVARTDANLRAFTLPISIGFLISIVFGGIIEQDLNGSLPSIILFLGWVLYIKWYSTFKGRKSNQMIKVGNQLPDFELQDSKKNNVNVSKFVGNPSIFMFYRGNWCPLCMAQIKEIASQYKELEKRNVNMVLISPQPHKYTQSLANKFDVNFNFLVDQGNKVAKQLDILSKNGIPMGFQTLGYDSDTVLPTIIITDKQGKIIFADLTDNYRVRPEPETFLKILDQKAV</sequence>
<dbReference type="Proteomes" id="UP000651057">
    <property type="component" value="Unassembled WGS sequence"/>
</dbReference>
<comment type="function">
    <text evidence="1">Thiol-specific peroxidase that catalyzes the reduction of hydrogen peroxide and organic hydroperoxides to water and alcohols, respectively. Plays a role in cell protection against oxidative stress by detoxifying peroxides and as sensor of hydrogen peroxide-mediated signaling events.</text>
</comment>
<evidence type="ECO:0000259" key="13">
    <source>
        <dbReference type="PROSITE" id="PS51352"/>
    </source>
</evidence>
<comment type="caution">
    <text evidence="14">The sequence shown here is derived from an EMBL/GenBank/DDBJ whole genome shotgun (WGS) entry which is preliminary data.</text>
</comment>
<keyword evidence="7" id="KW-0676">Redox-active center</keyword>
<evidence type="ECO:0000256" key="1">
    <source>
        <dbReference type="ARBA" id="ARBA00003330"/>
    </source>
</evidence>
<dbReference type="EMBL" id="JAERQJ010000011">
    <property type="protein sequence ID" value="MBL0685673.1"/>
    <property type="molecule type" value="Genomic_DNA"/>
</dbReference>
<dbReference type="GO" id="GO:0034599">
    <property type="term" value="P:cellular response to oxidative stress"/>
    <property type="evidence" value="ECO:0007669"/>
    <property type="project" value="TreeGrafter"/>
</dbReference>
<evidence type="ECO:0000256" key="9">
    <source>
        <dbReference type="ARBA" id="ARBA00038489"/>
    </source>
</evidence>
<keyword evidence="12" id="KW-0472">Membrane</keyword>